<dbReference type="AlphaFoldDB" id="A0A8J5JGA9"/>
<proteinExistence type="predicted"/>
<organism evidence="1 2">
    <name type="scientific">Homarus americanus</name>
    <name type="common">American lobster</name>
    <dbReference type="NCBI Taxonomy" id="6706"/>
    <lineage>
        <taxon>Eukaryota</taxon>
        <taxon>Metazoa</taxon>
        <taxon>Ecdysozoa</taxon>
        <taxon>Arthropoda</taxon>
        <taxon>Crustacea</taxon>
        <taxon>Multicrustacea</taxon>
        <taxon>Malacostraca</taxon>
        <taxon>Eumalacostraca</taxon>
        <taxon>Eucarida</taxon>
        <taxon>Decapoda</taxon>
        <taxon>Pleocyemata</taxon>
        <taxon>Astacidea</taxon>
        <taxon>Nephropoidea</taxon>
        <taxon>Nephropidae</taxon>
        <taxon>Homarus</taxon>
    </lineage>
</organism>
<keyword evidence="2" id="KW-1185">Reference proteome</keyword>
<name>A0A8J5JGA9_HOMAM</name>
<sequence>MGISYNISEWRLFIDSSKRSLEAVLLFNGNQVASVPVGHSVQMDENYNNMEYLLTALKYKDHNWKICGDLKVI</sequence>
<reference evidence="1" key="1">
    <citation type="journal article" date="2021" name="Sci. Adv.">
        <title>The American lobster genome reveals insights on longevity, neural, and immune adaptations.</title>
        <authorList>
            <person name="Polinski J.M."/>
            <person name="Zimin A.V."/>
            <person name="Clark K.F."/>
            <person name="Kohn A.B."/>
            <person name="Sadowski N."/>
            <person name="Timp W."/>
            <person name="Ptitsyn A."/>
            <person name="Khanna P."/>
            <person name="Romanova D.Y."/>
            <person name="Williams P."/>
            <person name="Greenwood S.J."/>
            <person name="Moroz L.L."/>
            <person name="Walt D.R."/>
            <person name="Bodnar A.G."/>
        </authorList>
    </citation>
    <scope>NUCLEOTIDE SEQUENCE</scope>
    <source>
        <strain evidence="1">GMGI-L3</strain>
    </source>
</reference>
<dbReference type="PANTHER" id="PTHR46114:SF1">
    <property type="entry name" value="ZAD DOMAIN-CONTAINING PROTEIN"/>
    <property type="match status" value="1"/>
</dbReference>
<protein>
    <submittedName>
        <fullName evidence="1">Uncharacterized protein</fullName>
    </submittedName>
</protein>
<dbReference type="PANTHER" id="PTHR46114">
    <property type="entry name" value="APPLE DOMAIN-CONTAINING PROTEIN"/>
    <property type="match status" value="1"/>
</dbReference>
<dbReference type="Proteomes" id="UP000747542">
    <property type="component" value="Unassembled WGS sequence"/>
</dbReference>
<comment type="caution">
    <text evidence="1">The sequence shown here is derived from an EMBL/GenBank/DDBJ whole genome shotgun (WGS) entry which is preliminary data.</text>
</comment>
<dbReference type="EMBL" id="JAHLQT010039640">
    <property type="protein sequence ID" value="KAG7156179.1"/>
    <property type="molecule type" value="Genomic_DNA"/>
</dbReference>
<accession>A0A8J5JGA9</accession>
<evidence type="ECO:0000313" key="2">
    <source>
        <dbReference type="Proteomes" id="UP000747542"/>
    </source>
</evidence>
<evidence type="ECO:0000313" key="1">
    <source>
        <dbReference type="EMBL" id="KAG7156179.1"/>
    </source>
</evidence>
<gene>
    <name evidence="1" type="ORF">Hamer_G028999</name>
</gene>